<dbReference type="Gene3D" id="3.40.50.850">
    <property type="entry name" value="Isochorismatase-like"/>
    <property type="match status" value="1"/>
</dbReference>
<dbReference type="InterPro" id="IPR000868">
    <property type="entry name" value="Isochorismatase-like_dom"/>
</dbReference>
<feature type="domain" description="Isochorismatase-like" evidence="2">
    <location>
        <begin position="13"/>
        <end position="182"/>
    </location>
</feature>
<proteinExistence type="predicted"/>
<organism evidence="3 4">
    <name type="scientific">Hansschlegelia zhihuaiae</name>
    <dbReference type="NCBI Taxonomy" id="405005"/>
    <lineage>
        <taxon>Bacteria</taxon>
        <taxon>Pseudomonadati</taxon>
        <taxon>Pseudomonadota</taxon>
        <taxon>Alphaproteobacteria</taxon>
        <taxon>Hyphomicrobiales</taxon>
        <taxon>Methylopilaceae</taxon>
        <taxon>Hansschlegelia</taxon>
    </lineage>
</organism>
<evidence type="ECO:0000313" key="4">
    <source>
        <dbReference type="Proteomes" id="UP000289708"/>
    </source>
</evidence>
<keyword evidence="1 3" id="KW-0378">Hydrolase</keyword>
<dbReference type="InterPro" id="IPR050272">
    <property type="entry name" value="Isochorismatase-like_hydrls"/>
</dbReference>
<keyword evidence="4" id="KW-1185">Reference proteome</keyword>
<evidence type="ECO:0000313" key="3">
    <source>
        <dbReference type="EMBL" id="RXF72814.1"/>
    </source>
</evidence>
<dbReference type="GO" id="GO:0016787">
    <property type="term" value="F:hydrolase activity"/>
    <property type="evidence" value="ECO:0007669"/>
    <property type="project" value="UniProtKB-KW"/>
</dbReference>
<dbReference type="RefSeq" id="WP_128777975.1">
    <property type="nucleotide sequence ID" value="NZ_RYFI01000012.1"/>
</dbReference>
<dbReference type="InterPro" id="IPR036380">
    <property type="entry name" value="Isochorismatase-like_sf"/>
</dbReference>
<dbReference type="Pfam" id="PF00857">
    <property type="entry name" value="Isochorismatase"/>
    <property type="match status" value="1"/>
</dbReference>
<name>A0A4Q0MHB1_9HYPH</name>
<dbReference type="OrthoDB" id="9811489at2"/>
<evidence type="ECO:0000256" key="1">
    <source>
        <dbReference type="ARBA" id="ARBA00022801"/>
    </source>
</evidence>
<sequence>MDALDLSGRTPFHLCVDMQRMFAEDTEWRTPWMDRVLPVAAEIAGRHAAETIFTRFIPPANREAAPGAWAAYFERWSSFTLERIDHSLIELVDPLRRLVPPAMTLDKPAFSPFWKTDLHAALRARGVDTLVITGAETDVCVLSAVLSAVDHGYFVVLPKDALCSSADETHDALMSVYAGRFSQQVVLTDAETVLAAWERSAGG</sequence>
<dbReference type="Proteomes" id="UP000289708">
    <property type="component" value="Unassembled WGS sequence"/>
</dbReference>
<dbReference type="AlphaFoldDB" id="A0A4Q0MHB1"/>
<dbReference type="PANTHER" id="PTHR43540">
    <property type="entry name" value="PEROXYUREIDOACRYLATE/UREIDOACRYLATE AMIDOHYDROLASE-RELATED"/>
    <property type="match status" value="1"/>
</dbReference>
<protein>
    <submittedName>
        <fullName evidence="3">Cysteine hydrolase</fullName>
    </submittedName>
</protein>
<gene>
    <name evidence="3" type="ORF">EK403_13330</name>
</gene>
<accession>A0A4Q0MHB1</accession>
<dbReference type="SUPFAM" id="SSF52499">
    <property type="entry name" value="Isochorismatase-like hydrolases"/>
    <property type="match status" value="1"/>
</dbReference>
<dbReference type="EMBL" id="RYFI01000012">
    <property type="protein sequence ID" value="RXF72814.1"/>
    <property type="molecule type" value="Genomic_DNA"/>
</dbReference>
<evidence type="ECO:0000259" key="2">
    <source>
        <dbReference type="Pfam" id="PF00857"/>
    </source>
</evidence>
<dbReference type="CDD" id="cd00431">
    <property type="entry name" value="cysteine_hydrolases"/>
    <property type="match status" value="1"/>
</dbReference>
<reference evidence="3 4" key="1">
    <citation type="submission" date="2018-12" db="EMBL/GenBank/DDBJ databases">
        <title>bacterium Hansschlegelia zhihuaiae S113.</title>
        <authorList>
            <person name="He J."/>
        </authorList>
    </citation>
    <scope>NUCLEOTIDE SEQUENCE [LARGE SCALE GENOMIC DNA]</scope>
    <source>
        <strain evidence="3 4">S 113</strain>
    </source>
</reference>
<dbReference type="PANTHER" id="PTHR43540:SF6">
    <property type="entry name" value="ISOCHORISMATASE-LIKE DOMAIN-CONTAINING PROTEIN"/>
    <property type="match status" value="1"/>
</dbReference>
<comment type="caution">
    <text evidence="3">The sequence shown here is derived from an EMBL/GenBank/DDBJ whole genome shotgun (WGS) entry which is preliminary data.</text>
</comment>